<dbReference type="PANTHER" id="PTHR30429:SF0">
    <property type="entry name" value="METHIONINE-BINDING LIPOPROTEIN METQ"/>
    <property type="match status" value="1"/>
</dbReference>
<evidence type="ECO:0000256" key="2">
    <source>
        <dbReference type="ARBA" id="ARBA00022729"/>
    </source>
</evidence>
<name>A0ABZ2T3D9_9ENTE</name>
<dbReference type="InterPro" id="IPR004872">
    <property type="entry name" value="Lipoprotein_NlpA"/>
</dbReference>
<feature type="signal peptide" evidence="7">
    <location>
        <begin position="1"/>
        <end position="21"/>
    </location>
</feature>
<comment type="similarity">
    <text evidence="6">Belongs to the nlpA lipoprotein family.</text>
</comment>
<gene>
    <name evidence="8" type="ORF">A5866_000942</name>
</gene>
<keyword evidence="2 7" id="KW-0732">Signal</keyword>
<dbReference type="Gene3D" id="3.40.190.10">
    <property type="entry name" value="Periplasmic binding protein-like II"/>
    <property type="match status" value="2"/>
</dbReference>
<dbReference type="PANTHER" id="PTHR30429">
    <property type="entry name" value="D-METHIONINE-BINDING LIPOPROTEIN METQ"/>
    <property type="match status" value="1"/>
</dbReference>
<dbReference type="PIRSF" id="PIRSF002854">
    <property type="entry name" value="MetQ"/>
    <property type="match status" value="1"/>
</dbReference>
<dbReference type="SUPFAM" id="SSF53850">
    <property type="entry name" value="Periplasmic binding protein-like II"/>
    <property type="match status" value="1"/>
</dbReference>
<evidence type="ECO:0000256" key="3">
    <source>
        <dbReference type="ARBA" id="ARBA00023136"/>
    </source>
</evidence>
<keyword evidence="4" id="KW-0564">Palmitate</keyword>
<evidence type="ECO:0000256" key="5">
    <source>
        <dbReference type="ARBA" id="ARBA00023288"/>
    </source>
</evidence>
<evidence type="ECO:0000256" key="1">
    <source>
        <dbReference type="ARBA" id="ARBA00004635"/>
    </source>
</evidence>
<keyword evidence="9" id="KW-1185">Reference proteome</keyword>
<evidence type="ECO:0000256" key="4">
    <source>
        <dbReference type="ARBA" id="ARBA00023139"/>
    </source>
</evidence>
<evidence type="ECO:0000256" key="7">
    <source>
        <dbReference type="SAM" id="SignalP"/>
    </source>
</evidence>
<dbReference type="PROSITE" id="PS51257">
    <property type="entry name" value="PROKAR_LIPOPROTEIN"/>
    <property type="match status" value="1"/>
</dbReference>
<dbReference type="Proteomes" id="UP000195080">
    <property type="component" value="Chromosome"/>
</dbReference>
<keyword evidence="5 6" id="KW-0449">Lipoprotein</keyword>
<accession>A0ABZ2T3D9</accession>
<comment type="subcellular location">
    <subcellularLocation>
        <location evidence="1">Membrane</location>
        <topology evidence="1">Lipid-anchor</topology>
    </subcellularLocation>
</comment>
<dbReference type="CDD" id="cd13597">
    <property type="entry name" value="PBP2_lipoprotein_Tp32"/>
    <property type="match status" value="1"/>
</dbReference>
<proteinExistence type="inferred from homology"/>
<evidence type="ECO:0000313" key="8">
    <source>
        <dbReference type="EMBL" id="WYJ85865.1"/>
    </source>
</evidence>
<dbReference type="EMBL" id="CP147248">
    <property type="protein sequence ID" value="WYJ85865.1"/>
    <property type="molecule type" value="Genomic_DNA"/>
</dbReference>
<organism evidence="8 9">
    <name type="scientific">Candidatus Enterococcus lemimoniae</name>
    <dbReference type="NCBI Taxonomy" id="1834167"/>
    <lineage>
        <taxon>Bacteria</taxon>
        <taxon>Bacillati</taxon>
        <taxon>Bacillota</taxon>
        <taxon>Bacilli</taxon>
        <taxon>Lactobacillales</taxon>
        <taxon>Enterococcaceae</taxon>
        <taxon>Enterococcus</taxon>
    </lineage>
</organism>
<evidence type="ECO:0000313" key="9">
    <source>
        <dbReference type="Proteomes" id="UP000195080"/>
    </source>
</evidence>
<keyword evidence="3" id="KW-0472">Membrane</keyword>
<reference evidence="8 9" key="2">
    <citation type="submission" date="2024-03" db="EMBL/GenBank/DDBJ databases">
        <title>The Genome Sequence of Enterococcus sp. DIV0727d.</title>
        <authorList>
            <consortium name="The Broad Institute Genomics Platform"/>
            <consortium name="The Broad Institute Microbial Omics Core"/>
            <consortium name="The Broad Institute Genomic Center for Infectious Diseases"/>
            <person name="Earl A."/>
            <person name="Manson A."/>
            <person name="Gilmore M."/>
            <person name="Schwartman J."/>
            <person name="Shea T."/>
            <person name="Abouelleil A."/>
            <person name="Cao P."/>
            <person name="Chapman S."/>
            <person name="Cusick C."/>
            <person name="Young S."/>
            <person name="Neafsey D."/>
            <person name="Nusbaum C."/>
            <person name="Birren B."/>
        </authorList>
    </citation>
    <scope>NUCLEOTIDE SEQUENCE [LARGE SCALE GENOMIC DNA]</scope>
    <source>
        <strain evidence="8 9">12C11_DIV0727</strain>
    </source>
</reference>
<evidence type="ECO:0000256" key="6">
    <source>
        <dbReference type="PIRNR" id="PIRNR002854"/>
    </source>
</evidence>
<dbReference type="Pfam" id="PF03180">
    <property type="entry name" value="Lipoprotein_9"/>
    <property type="match status" value="1"/>
</dbReference>
<reference evidence="9" key="1">
    <citation type="submission" date="2017-05" db="EMBL/GenBank/DDBJ databases">
        <title>The Genome Sequence of EEnterococcus faecalis 9F2_4866.</title>
        <authorList>
            <consortium name="The Broad Institute Genomics Platform"/>
            <consortium name="The Broad Institute Genomic Center for Infectious Diseases"/>
            <person name="Earl A."/>
            <person name="Manson A."/>
            <person name="Schwartman J."/>
            <person name="Gilmore M."/>
            <person name="Abouelleil A."/>
            <person name="Cao P."/>
            <person name="Chapman S."/>
            <person name="Cusick C."/>
            <person name="Shea T."/>
            <person name="Young S."/>
            <person name="Neafsey D."/>
            <person name="Nusbaum C."/>
            <person name="Birren B."/>
        </authorList>
    </citation>
    <scope>NUCLEOTIDE SEQUENCE [LARGE SCALE GENOMIC DNA]</scope>
    <source>
        <strain evidence="9">12C11_DIV0727</strain>
    </source>
</reference>
<protein>
    <recommendedName>
        <fullName evidence="6">Lipoprotein</fullName>
    </recommendedName>
</protein>
<feature type="chain" id="PRO_5046370989" description="Lipoprotein" evidence="7">
    <location>
        <begin position="22"/>
        <end position="284"/>
    </location>
</feature>
<sequence length="284" mass="31312">MMKKKLFGLAALAVVTFGLVACGGAKDKTTDSKSAGSAKESSVLKVGASASPHAEILEQVKPILKKEGVDLEIVQFDDYILPNKNLAEGDIDANYFQHIPYFNLQVKENKYDFANAGGIHIEPMGLYSKRIKDIKDLKDGATIITSNSESDWGRIITILQDADLVTVKDGVDLETATFEDIDKNPKNLKFIHNINPEVLTTTYNNDEADLVAINANFAYSAGLNPLKDSVLLEKDNSPYVNIVAVRSEDKDSDKIKKLVDALHSKEIQDWILEKWDGSVKPVDK</sequence>